<evidence type="ECO:0000313" key="3">
    <source>
        <dbReference type="Proteomes" id="UP001517367"/>
    </source>
</evidence>
<evidence type="ECO:0000259" key="1">
    <source>
        <dbReference type="Pfam" id="PF01541"/>
    </source>
</evidence>
<feature type="domain" description="GIY-YIG" evidence="1">
    <location>
        <begin position="2"/>
        <end position="51"/>
    </location>
</feature>
<reference evidence="2 3" key="1">
    <citation type="submission" date="2024-12" db="EMBL/GenBank/DDBJ databases">
        <authorList>
            <person name="Hu S."/>
        </authorList>
    </citation>
    <scope>NUCLEOTIDE SEQUENCE [LARGE SCALE GENOMIC DNA]</scope>
    <source>
        <strain evidence="2 3">P-25</strain>
    </source>
</reference>
<evidence type="ECO:0000313" key="2">
    <source>
        <dbReference type="EMBL" id="MFN0290828.1"/>
    </source>
</evidence>
<gene>
    <name evidence="2" type="ORF">E5L68_005470</name>
</gene>
<dbReference type="InterPro" id="IPR035901">
    <property type="entry name" value="GIY-YIG_endonuc_sf"/>
</dbReference>
<proteinExistence type="predicted"/>
<dbReference type="SUPFAM" id="SSF82771">
    <property type="entry name" value="GIY-YIG endonuclease"/>
    <property type="match status" value="1"/>
</dbReference>
<accession>A0ABW9JEJ7</accession>
<protein>
    <submittedName>
        <fullName evidence="2">GIY-YIG nuclease family protein</fullName>
    </submittedName>
</protein>
<dbReference type="Gene3D" id="3.40.1440.10">
    <property type="entry name" value="GIY-YIG endonuclease"/>
    <property type="match status" value="1"/>
</dbReference>
<dbReference type="Pfam" id="PF01541">
    <property type="entry name" value="GIY-YIG"/>
    <property type="match status" value="1"/>
</dbReference>
<name>A0ABW9JEJ7_9SPHI</name>
<keyword evidence="3" id="KW-1185">Reference proteome</keyword>
<sequence length="54" mass="6294">MASVYILYSSTLDHFYVGSCAELSFRLQQHLNKDFIHSFTAKANDWAVFYTIEN</sequence>
<comment type="caution">
    <text evidence="2">The sequence shown here is derived from an EMBL/GenBank/DDBJ whole genome shotgun (WGS) entry which is preliminary data.</text>
</comment>
<dbReference type="Proteomes" id="UP001517367">
    <property type="component" value="Unassembled WGS sequence"/>
</dbReference>
<organism evidence="2 3">
    <name type="scientific">Pedobacter helvus</name>
    <dbReference type="NCBI Taxonomy" id="2563444"/>
    <lineage>
        <taxon>Bacteria</taxon>
        <taxon>Pseudomonadati</taxon>
        <taxon>Bacteroidota</taxon>
        <taxon>Sphingobacteriia</taxon>
        <taxon>Sphingobacteriales</taxon>
        <taxon>Sphingobacteriaceae</taxon>
        <taxon>Pedobacter</taxon>
    </lineage>
</organism>
<dbReference type="EMBL" id="SRMP02000006">
    <property type="protein sequence ID" value="MFN0290828.1"/>
    <property type="molecule type" value="Genomic_DNA"/>
</dbReference>
<dbReference type="RefSeq" id="WP_394347859.1">
    <property type="nucleotide sequence ID" value="NZ_SRMP02000006.1"/>
</dbReference>
<dbReference type="InterPro" id="IPR000305">
    <property type="entry name" value="GIY-YIG_endonuc"/>
</dbReference>